<dbReference type="Pfam" id="PF18942">
    <property type="entry name" value="DUF5689"/>
    <property type="match status" value="1"/>
</dbReference>
<evidence type="ECO:0000256" key="1">
    <source>
        <dbReference type="SAM" id="SignalP"/>
    </source>
</evidence>
<keyword evidence="1" id="KW-0732">Signal</keyword>
<evidence type="ECO:0000313" key="5">
    <source>
        <dbReference type="Proteomes" id="UP000065822"/>
    </source>
</evidence>
<name>A0AAX2H0G6_9FLAO</name>
<dbReference type="KEGG" id="chg:AXF12_00445"/>
<dbReference type="Proteomes" id="UP000215539">
    <property type="component" value="Chromosome 1"/>
</dbReference>
<dbReference type="EMBL" id="CP014227">
    <property type="protein sequence ID" value="AMD84139.1"/>
    <property type="molecule type" value="Genomic_DNA"/>
</dbReference>
<reference evidence="3 5" key="1">
    <citation type="submission" date="2016-02" db="EMBL/GenBank/DDBJ databases">
        <authorList>
            <person name="Holder M.E."/>
            <person name="Ajami N.J."/>
            <person name="Petrosino J.F."/>
        </authorList>
    </citation>
    <scope>NUCLEOTIDE SEQUENCE [LARGE SCALE GENOMIC DNA]</scope>
    <source>
        <strain evidence="3 5">CCUG 32990</strain>
    </source>
</reference>
<gene>
    <name evidence="3" type="ORF">AXF12_00445</name>
    <name evidence="4" type="ORF">SAMEA44541418_01684</name>
</gene>
<proteinExistence type="predicted"/>
<feature type="signal peptide" evidence="1">
    <location>
        <begin position="1"/>
        <end position="24"/>
    </location>
</feature>
<dbReference type="RefSeq" id="WP_066427614.1">
    <property type="nucleotide sequence ID" value="NZ_CP014227.1"/>
</dbReference>
<dbReference type="InterPro" id="IPR043744">
    <property type="entry name" value="DUF5689"/>
</dbReference>
<reference evidence="4 6" key="2">
    <citation type="submission" date="2017-06" db="EMBL/GenBank/DDBJ databases">
        <authorList>
            <consortium name="Pathogen Informatics"/>
        </authorList>
    </citation>
    <scope>NUCLEOTIDE SEQUENCE [LARGE SCALE GENOMIC DNA]</scope>
    <source>
        <strain evidence="4 6">NCTC12947</strain>
    </source>
</reference>
<evidence type="ECO:0000313" key="6">
    <source>
        <dbReference type="Proteomes" id="UP000215539"/>
    </source>
</evidence>
<evidence type="ECO:0000313" key="3">
    <source>
        <dbReference type="EMBL" id="AMD84139.1"/>
    </source>
</evidence>
<sequence>MKLKRLLVAGSALALGLLTITACVKDDDYDLPDLNKLKKDVPSFSGTVITFDQAIGKASSTVTTYTGDEAIEGYVISSDEGGNFYKKIYLQNAEKTKGISVAIDKSGLYTEFPLGAKVQVRLKGLSTQIANGGLEIGYSTYTNKSGRVSVGTMAQAVYSKAVYNLGETPKTIAELTKADASIDALKTEANLNQLITLKGVSFKASDVGKTFHLKANDKYQGTDYTLTDANGKTMPFRTSRYAKFKDEKVPAGSLEVTGVLTKYNTSYQFMISNLSDIKTTGGTVTPSTDDKLQTLEVDKLNLSDYETRKTKGEELKLHGTTVFKGGRPYFKFSDGTMVQIQAPSFKIFSALPTAVKDKLLTEGYELTVKGKFKDYTPKNGGDVIKELIYESESDLTFGKAPNTPQITPLEAKTATNANFQEGKWVKLHGTITMQSKKAYVKFSDNTMLQLYSPYLNSFSKDIQTKLQTDGQEVTITGKFESFEENGNTIKELIYLKESDVQLGGGTTPPAQIETIEASKATISDFIVGKEVKLHGNIAMKEVEDNKGKMVKRSSILFSDNTAIQLYTKGYTKNIPQDIRTKLETDGQELIIKGKFLEFEDKNTHTVTKQIQYTSADDIEFK</sequence>
<protein>
    <recommendedName>
        <fullName evidence="2">DUF5689 domain-containing protein</fullName>
    </recommendedName>
</protein>
<feature type="chain" id="PRO_5043757642" description="DUF5689 domain-containing protein" evidence="1">
    <location>
        <begin position="25"/>
        <end position="621"/>
    </location>
</feature>
<dbReference type="PROSITE" id="PS51257">
    <property type="entry name" value="PROKAR_LIPOPROTEIN"/>
    <property type="match status" value="1"/>
</dbReference>
<organism evidence="4 6">
    <name type="scientific">Capnocytophaga haemolytica</name>
    <dbReference type="NCBI Taxonomy" id="45243"/>
    <lineage>
        <taxon>Bacteria</taxon>
        <taxon>Pseudomonadati</taxon>
        <taxon>Bacteroidota</taxon>
        <taxon>Flavobacteriia</taxon>
        <taxon>Flavobacteriales</taxon>
        <taxon>Flavobacteriaceae</taxon>
        <taxon>Capnocytophaga</taxon>
    </lineage>
</organism>
<dbReference type="Proteomes" id="UP000065822">
    <property type="component" value="Chromosome"/>
</dbReference>
<feature type="domain" description="DUF5689" evidence="2">
    <location>
        <begin position="48"/>
        <end position="277"/>
    </location>
</feature>
<dbReference type="EMBL" id="LT906449">
    <property type="protein sequence ID" value="SNV13163.1"/>
    <property type="molecule type" value="Genomic_DNA"/>
</dbReference>
<accession>A0AAX2H0G6</accession>
<keyword evidence="5" id="KW-1185">Reference proteome</keyword>
<evidence type="ECO:0000313" key="4">
    <source>
        <dbReference type="EMBL" id="SNV13163.1"/>
    </source>
</evidence>
<dbReference type="AlphaFoldDB" id="A0AAX2H0G6"/>
<evidence type="ECO:0000259" key="2">
    <source>
        <dbReference type="Pfam" id="PF18942"/>
    </source>
</evidence>